<evidence type="ECO:0000313" key="1">
    <source>
        <dbReference type="EMBL" id="RQY98431.1"/>
    </source>
</evidence>
<comment type="caution">
    <text evidence="1">The sequence shown here is derived from an EMBL/GenBank/DDBJ whole genome shotgun (WGS) entry which is preliminary data.</text>
</comment>
<reference evidence="1 2" key="1">
    <citation type="submission" date="2018-08" db="EMBL/GenBank/DDBJ databases">
        <title>Comparative analysis of Burkholderia isolates from Puerto Rico.</title>
        <authorList>
            <person name="Hall C."/>
            <person name="Sahl J."/>
            <person name="Wagner D."/>
        </authorList>
    </citation>
    <scope>NUCLEOTIDE SEQUENCE [LARGE SCALE GENOMIC DNA]</scope>
    <source>
        <strain evidence="1 2">Bp8966</strain>
    </source>
</reference>
<dbReference type="EMBL" id="QTPM01000003">
    <property type="protein sequence ID" value="RQY98431.1"/>
    <property type="molecule type" value="Genomic_DNA"/>
</dbReference>
<sequence length="210" mass="18962">MAEVRAGAAVVSAVAIDTAGDAATDAVALDVLDAISPVTFAGATGGVATGATKFVSTIAVAGFAIDVTSPGDGAANRGVPANASAAGAAVASVAAGGASIASCSTGDALVVKSDGAAASVPETGGRSVSASRATVAFSGTETLAGAAVSSPATGHSTANACGAAGVVSVTGASTAMSAAVCGSAMSSHGARSIAVSAGDAGWTSIGSAAS</sequence>
<evidence type="ECO:0000313" key="2">
    <source>
        <dbReference type="Proteomes" id="UP000281098"/>
    </source>
</evidence>
<protein>
    <submittedName>
        <fullName evidence="1">Uncharacterized protein</fullName>
    </submittedName>
</protein>
<accession>A0ABX9YW42</accession>
<proteinExistence type="predicted"/>
<gene>
    <name evidence="1" type="ORF">DF017_03690</name>
</gene>
<organism evidence="1 2">
    <name type="scientific">Burkholderia stagnalis</name>
    <dbReference type="NCBI Taxonomy" id="1503054"/>
    <lineage>
        <taxon>Bacteria</taxon>
        <taxon>Pseudomonadati</taxon>
        <taxon>Pseudomonadota</taxon>
        <taxon>Betaproteobacteria</taxon>
        <taxon>Burkholderiales</taxon>
        <taxon>Burkholderiaceae</taxon>
        <taxon>Burkholderia</taxon>
        <taxon>Burkholderia cepacia complex</taxon>
    </lineage>
</organism>
<name>A0ABX9YW42_9BURK</name>
<dbReference type="Proteomes" id="UP000281098">
    <property type="component" value="Unassembled WGS sequence"/>
</dbReference>
<keyword evidence="2" id="KW-1185">Reference proteome</keyword>